<accession>A0ACA9P6Y1</accession>
<reference evidence="1" key="1">
    <citation type="submission" date="2021-06" db="EMBL/GenBank/DDBJ databases">
        <authorList>
            <person name="Kallberg Y."/>
            <person name="Tangrot J."/>
            <person name="Rosling A."/>
        </authorList>
    </citation>
    <scope>NUCLEOTIDE SEQUENCE</scope>
    <source>
        <strain evidence="1">MA461A</strain>
    </source>
</reference>
<dbReference type="EMBL" id="CAJVQC010018509">
    <property type="protein sequence ID" value="CAG8694070.1"/>
    <property type="molecule type" value="Genomic_DNA"/>
</dbReference>
<organism evidence="1 2">
    <name type="scientific">Racocetra persica</name>
    <dbReference type="NCBI Taxonomy" id="160502"/>
    <lineage>
        <taxon>Eukaryota</taxon>
        <taxon>Fungi</taxon>
        <taxon>Fungi incertae sedis</taxon>
        <taxon>Mucoromycota</taxon>
        <taxon>Glomeromycotina</taxon>
        <taxon>Glomeromycetes</taxon>
        <taxon>Diversisporales</taxon>
        <taxon>Gigasporaceae</taxon>
        <taxon>Racocetra</taxon>
    </lineage>
</organism>
<evidence type="ECO:0000313" key="1">
    <source>
        <dbReference type="EMBL" id="CAG8694070.1"/>
    </source>
</evidence>
<dbReference type="Proteomes" id="UP000789920">
    <property type="component" value="Unassembled WGS sequence"/>
</dbReference>
<proteinExistence type="predicted"/>
<feature type="non-terminal residue" evidence="1">
    <location>
        <position position="213"/>
    </location>
</feature>
<gene>
    <name evidence="1" type="ORF">RPERSI_LOCUS9694</name>
</gene>
<sequence length="213" mass="25357">MFLLKIIDIQLELKKLSFSKIGSIFFDGKNDQFKIGQVIESDFFTGERATLSTMERGPFDTTNEYISAVIRNQILYHYTFKSIEQQKYWIPKYEELYKLVPKYFLDENKYTFVLMHGDFYSSNILVNDDEITGVINWKCSGIFPIECLCTFPVWIINNQMIEQTSEKSEENVILQKFFRDEMSCRNPDFLRIFDNINIDEEKKEFYSVVFSQE</sequence>
<comment type="caution">
    <text evidence="1">The sequence shown here is derived from an EMBL/GenBank/DDBJ whole genome shotgun (WGS) entry which is preliminary data.</text>
</comment>
<evidence type="ECO:0000313" key="2">
    <source>
        <dbReference type="Proteomes" id="UP000789920"/>
    </source>
</evidence>
<protein>
    <submittedName>
        <fullName evidence="1">7943_t:CDS:1</fullName>
    </submittedName>
</protein>
<name>A0ACA9P6Y1_9GLOM</name>
<keyword evidence="2" id="KW-1185">Reference proteome</keyword>